<name>A0ABQ9EKJ2_TEGGR</name>
<evidence type="ECO:0000313" key="3">
    <source>
        <dbReference type="Proteomes" id="UP001217089"/>
    </source>
</evidence>
<evidence type="ECO:0000256" key="1">
    <source>
        <dbReference type="SAM" id="MobiDB-lite"/>
    </source>
</evidence>
<protein>
    <submittedName>
        <fullName evidence="2">Uncharacterized protein</fullName>
    </submittedName>
</protein>
<comment type="caution">
    <text evidence="2">The sequence shown here is derived from an EMBL/GenBank/DDBJ whole genome shotgun (WGS) entry which is preliminary data.</text>
</comment>
<dbReference type="EMBL" id="JARBDR010000813">
    <property type="protein sequence ID" value="KAJ8305779.1"/>
    <property type="molecule type" value="Genomic_DNA"/>
</dbReference>
<feature type="region of interest" description="Disordered" evidence="1">
    <location>
        <begin position="1"/>
        <end position="21"/>
    </location>
</feature>
<evidence type="ECO:0000313" key="2">
    <source>
        <dbReference type="EMBL" id="KAJ8305779.1"/>
    </source>
</evidence>
<reference evidence="2 3" key="1">
    <citation type="submission" date="2022-12" db="EMBL/GenBank/DDBJ databases">
        <title>Chromosome-level genome of Tegillarca granosa.</title>
        <authorList>
            <person name="Kim J."/>
        </authorList>
    </citation>
    <scope>NUCLEOTIDE SEQUENCE [LARGE SCALE GENOMIC DNA]</scope>
    <source>
        <strain evidence="2">Teg-2019</strain>
        <tissue evidence="2">Adductor muscle</tissue>
    </source>
</reference>
<proteinExistence type="predicted"/>
<keyword evidence="3" id="KW-1185">Reference proteome</keyword>
<gene>
    <name evidence="2" type="ORF">KUTeg_016324</name>
</gene>
<dbReference type="Proteomes" id="UP001217089">
    <property type="component" value="Unassembled WGS sequence"/>
</dbReference>
<organism evidence="2 3">
    <name type="scientific">Tegillarca granosa</name>
    <name type="common">Malaysian cockle</name>
    <name type="synonym">Anadara granosa</name>
    <dbReference type="NCBI Taxonomy" id="220873"/>
    <lineage>
        <taxon>Eukaryota</taxon>
        <taxon>Metazoa</taxon>
        <taxon>Spiralia</taxon>
        <taxon>Lophotrochozoa</taxon>
        <taxon>Mollusca</taxon>
        <taxon>Bivalvia</taxon>
        <taxon>Autobranchia</taxon>
        <taxon>Pteriomorphia</taxon>
        <taxon>Arcoida</taxon>
        <taxon>Arcoidea</taxon>
        <taxon>Arcidae</taxon>
        <taxon>Tegillarca</taxon>
    </lineage>
</organism>
<feature type="compositionally biased region" description="Polar residues" evidence="1">
    <location>
        <begin position="1"/>
        <end position="12"/>
    </location>
</feature>
<accession>A0ABQ9EKJ2</accession>
<sequence>MAQVSPVGQNHVATAEDAGEQKVNGLNGATLTDLDQSSVYFKRTTMPSAAFGVIETEDRRDVVSSHAGLGQLVSSVSTAGSFPPAPRLSHTPTSDFQPPYFPPPYNLPSQQTMDFHHPHFNTDSYSHLSSFHQGTQQYHQLHPADRNVLRPREDQIHMHTGLTAPHDVRRTDYGALRRPDVLVPGAHHLSFGEQDAAMLNIHPGTGLPIIDEANHQVS</sequence>